<dbReference type="EMBL" id="BK015396">
    <property type="protein sequence ID" value="DAE04892.1"/>
    <property type="molecule type" value="Genomic_DNA"/>
</dbReference>
<evidence type="ECO:0000313" key="1">
    <source>
        <dbReference type="EMBL" id="DAE04892.1"/>
    </source>
</evidence>
<name>A0A8S5PFA1_9CAUD</name>
<protein>
    <submittedName>
        <fullName evidence="1">Uncharacterized protein</fullName>
    </submittedName>
</protein>
<reference evidence="1" key="1">
    <citation type="journal article" date="2021" name="Proc. Natl. Acad. Sci. U.S.A.">
        <title>A Catalog of Tens of Thousands of Viruses from Human Metagenomes Reveals Hidden Associations with Chronic Diseases.</title>
        <authorList>
            <person name="Tisza M.J."/>
            <person name="Buck C.B."/>
        </authorList>
    </citation>
    <scope>NUCLEOTIDE SEQUENCE</scope>
    <source>
        <strain evidence="1">CtPxx43</strain>
    </source>
</reference>
<proteinExistence type="predicted"/>
<organism evidence="1">
    <name type="scientific">Siphoviridae sp. ctPxx43</name>
    <dbReference type="NCBI Taxonomy" id="2825489"/>
    <lineage>
        <taxon>Viruses</taxon>
        <taxon>Duplodnaviria</taxon>
        <taxon>Heunggongvirae</taxon>
        <taxon>Uroviricota</taxon>
        <taxon>Caudoviricetes</taxon>
    </lineage>
</organism>
<sequence length="100" mass="11398">MVAAMRLIPPPIFVRFMPGNNLLLCAFRVINTLPKGKHTKRRAKKMKQTLEQAIRYATETKAAAIMEKEGNFLTAKDWNEVEYAQSHGWNYIGHPADLAK</sequence>
<accession>A0A8S5PFA1</accession>